<dbReference type="FunFam" id="1.25.10.10:FF:000257">
    <property type="entry name" value="Conidiophore development protein hymA"/>
    <property type="match status" value="1"/>
</dbReference>
<dbReference type="GO" id="GO:0005737">
    <property type="term" value="C:cytoplasm"/>
    <property type="evidence" value="ECO:0007669"/>
    <property type="project" value="UniProtKB-ARBA"/>
</dbReference>
<reference evidence="2" key="2">
    <citation type="submission" date="2011-02" db="EMBL/GenBank/DDBJ databases">
        <authorList>
            <person name="MacLean D."/>
        </authorList>
    </citation>
    <scope>NUCLEOTIDE SEQUENCE</scope>
</reference>
<dbReference type="EMBL" id="FR824047">
    <property type="protein sequence ID" value="CCA14237.1"/>
    <property type="molecule type" value="Genomic_DNA"/>
</dbReference>
<dbReference type="Pfam" id="PF08569">
    <property type="entry name" value="Mo25"/>
    <property type="match status" value="1"/>
</dbReference>
<comment type="similarity">
    <text evidence="1">Belongs to the Mo25 family.</text>
</comment>
<accession>F0VZK7</accession>
<dbReference type="GO" id="GO:0043539">
    <property type="term" value="F:protein serine/threonine kinase activator activity"/>
    <property type="evidence" value="ECO:0007669"/>
    <property type="project" value="TreeGrafter"/>
</dbReference>
<protein>
    <submittedName>
        <fullName evidence="2">Calciumbinding protein putative</fullName>
    </submittedName>
</protein>
<gene>
    <name evidence="2" type="primary">AlNc14C2G345</name>
    <name evidence="2" type="ORF">ALNC14_003800</name>
</gene>
<organism evidence="2">
    <name type="scientific">Albugo laibachii Nc14</name>
    <dbReference type="NCBI Taxonomy" id="890382"/>
    <lineage>
        <taxon>Eukaryota</taxon>
        <taxon>Sar</taxon>
        <taxon>Stramenopiles</taxon>
        <taxon>Oomycota</taxon>
        <taxon>Peronosporomycetes</taxon>
        <taxon>Albuginales</taxon>
        <taxon>Albuginaceae</taxon>
        <taxon>Albugo</taxon>
    </lineage>
</organism>
<dbReference type="AlphaFoldDB" id="F0VZK7"/>
<reference evidence="2" key="1">
    <citation type="journal article" date="2011" name="PLoS Biol.">
        <title>Gene gain and loss during evolution of obligate parasitism in the white rust pathogen of Arabidopsis thaliana.</title>
        <authorList>
            <person name="Kemen E."/>
            <person name="Gardiner A."/>
            <person name="Schultz-Larsen T."/>
            <person name="Kemen A.C."/>
            <person name="Balmuth A.L."/>
            <person name="Robert-Seilaniantz A."/>
            <person name="Bailey K."/>
            <person name="Holub E."/>
            <person name="Studholme D.J."/>
            <person name="Maclean D."/>
            <person name="Jones J.D."/>
        </authorList>
    </citation>
    <scope>NUCLEOTIDE SEQUENCE</scope>
</reference>
<dbReference type="PANTHER" id="PTHR10182">
    <property type="entry name" value="CALCIUM-BINDING PROTEIN 39-RELATED"/>
    <property type="match status" value="1"/>
</dbReference>
<name>F0VZK7_9STRA</name>
<dbReference type="InterPro" id="IPR011989">
    <property type="entry name" value="ARM-like"/>
</dbReference>
<dbReference type="InterPro" id="IPR013878">
    <property type="entry name" value="Mo25"/>
</dbReference>
<dbReference type="Gene3D" id="1.25.10.10">
    <property type="entry name" value="Leucine-rich Repeat Variant"/>
    <property type="match status" value="1"/>
</dbReference>
<dbReference type="HOGENOM" id="CLU_035755_0_0_1"/>
<dbReference type="SUPFAM" id="SSF48371">
    <property type="entry name" value="ARM repeat"/>
    <property type="match status" value="1"/>
</dbReference>
<dbReference type="GO" id="GO:0035556">
    <property type="term" value="P:intracellular signal transduction"/>
    <property type="evidence" value="ECO:0007669"/>
    <property type="project" value="TreeGrafter"/>
</dbReference>
<dbReference type="InterPro" id="IPR016024">
    <property type="entry name" value="ARM-type_fold"/>
</dbReference>
<evidence type="ECO:0000256" key="1">
    <source>
        <dbReference type="ARBA" id="ARBA00011012"/>
    </source>
</evidence>
<evidence type="ECO:0000313" key="2">
    <source>
        <dbReference type="EMBL" id="CCA14237.1"/>
    </source>
</evidence>
<sequence>MRPFVRELQTVHLSELILSMSSLSSLIKRHKSPEQLVRLLREALSDPSAASNELQDEAITKRLCQIKMLLYGDENSDAKPEKCASLSVLLINQNLIPQIITKLHTIPFEARKHFAQIYNNLIRRDLAGFVMYVERDPFILHALMLGYENPDIALNCGSMMRESVRHEKLARNILYSDDLWKFFDYYVHYPNFEVASDAFATLKDLFIRHKELASQFFTAHYDQVFGKYDRLLISENYVTRRQSLKLLGEILLDRSNFDVMMKYIGEKEHLKLMMNLLRDTSANIQFEAFHVFKVFVANPKKPDTIAQILSNNRDKLIAYLRNFQNTKEDPQFVEEKALLIRTLEALEKGTQPLAASEDMQL</sequence>
<dbReference type="PANTHER" id="PTHR10182:SF3">
    <property type="entry name" value="PROTEIN MO25"/>
    <property type="match status" value="1"/>
</dbReference>
<proteinExistence type="inferred from homology"/>